<dbReference type="NCBIfam" id="TIGR02432">
    <property type="entry name" value="lysidine_TilS_N"/>
    <property type="match status" value="1"/>
</dbReference>
<feature type="domain" description="tRNA(Ile)-lysidine/2-thiocytidine synthase N-terminal" evidence="8">
    <location>
        <begin position="54"/>
        <end position="234"/>
    </location>
</feature>
<feature type="domain" description="tRNA(Ile)-lysidine synthase substrate-binding" evidence="9">
    <location>
        <begin position="286"/>
        <end position="354"/>
    </location>
</feature>
<comment type="similarity">
    <text evidence="7">Belongs to the tRNA(Ile)-lysidine synthase family.</text>
</comment>
<evidence type="ECO:0000259" key="9">
    <source>
        <dbReference type="Pfam" id="PF09179"/>
    </source>
</evidence>
<evidence type="ECO:0000256" key="6">
    <source>
        <dbReference type="ARBA" id="ARBA00048539"/>
    </source>
</evidence>
<sequence>MNPPLRAPGHVCAKHTGQAASGNRVTVNDIDPTLQLRTALEAAFARDSGDAPWAVAVSGGVDSAMLAVLASHAAGNRPLYLFHVHHGLFGQADLWAEQVEQLGQALKLPVRVAHTVVDTTAGQGTEAAARQARYAALEKLAGELGVTTILLAHHLGDQAETVLLRLLRGTGPTGLAAMAAETRRNGIRYVRPWLEADRALIIDAARRYGDATGWRAATDPSNADPRYTRAAVRTLLAPSLDTRWPGWRAILARHARLTAQASVLLDEVARADFAKLDPSEDASSFSLAAWRELDAVHQAHVLRHWFDRNGLRMPTEARLEALVRQLRQLHQLGHDRQMLFDHAQARVRCVQGRVLLEPRPAGRSGGAGRRSPATR</sequence>
<dbReference type="AlphaFoldDB" id="A0A1C3K371"/>
<evidence type="ECO:0000256" key="1">
    <source>
        <dbReference type="ARBA" id="ARBA00022490"/>
    </source>
</evidence>
<dbReference type="KEGG" id="odi:ODI_R3053"/>
<dbReference type="Gene3D" id="1.20.59.20">
    <property type="match status" value="1"/>
</dbReference>
<dbReference type="Proteomes" id="UP000078558">
    <property type="component" value="Chromosome I"/>
</dbReference>
<evidence type="ECO:0000259" key="8">
    <source>
        <dbReference type="Pfam" id="PF01171"/>
    </source>
</evidence>
<dbReference type="InterPro" id="IPR014729">
    <property type="entry name" value="Rossmann-like_a/b/a_fold"/>
</dbReference>
<evidence type="ECO:0000313" key="12">
    <source>
        <dbReference type="Proteomes" id="UP000078558"/>
    </source>
</evidence>
<evidence type="ECO:0000256" key="4">
    <source>
        <dbReference type="ARBA" id="ARBA00022741"/>
    </source>
</evidence>
<evidence type="ECO:0000313" key="11">
    <source>
        <dbReference type="EMBL" id="SOE50905.1"/>
    </source>
</evidence>
<evidence type="ECO:0000256" key="5">
    <source>
        <dbReference type="ARBA" id="ARBA00022840"/>
    </source>
</evidence>
<reference evidence="10 12" key="1">
    <citation type="submission" date="2016-06" db="EMBL/GenBank/DDBJ databases">
        <authorList>
            <person name="Kjaerup R.B."/>
            <person name="Dalgaard T.S."/>
            <person name="Juul-Madsen H.R."/>
        </authorList>
    </citation>
    <scope>NUCLEOTIDE SEQUENCE [LARGE SCALE GENOMIC DNA]</scope>
    <source>
        <strain evidence="10">Orrdi1</strain>
    </source>
</reference>
<keyword evidence="1 7" id="KW-0963">Cytoplasm</keyword>
<dbReference type="HAMAP" id="MF_01161">
    <property type="entry name" value="tRNA_Ile_lys_synt"/>
    <property type="match status" value="1"/>
</dbReference>
<name>A0A1C3K371_9BURK</name>
<keyword evidence="4 7" id="KW-0547">Nucleotide-binding</keyword>
<accession>A0A1C3K371</accession>
<dbReference type="GO" id="GO:0006400">
    <property type="term" value="P:tRNA modification"/>
    <property type="evidence" value="ECO:0007669"/>
    <property type="project" value="UniProtKB-UniRule"/>
</dbReference>
<dbReference type="Gene3D" id="3.40.50.620">
    <property type="entry name" value="HUPs"/>
    <property type="match status" value="1"/>
</dbReference>
<dbReference type="SUPFAM" id="SSF52402">
    <property type="entry name" value="Adenine nucleotide alpha hydrolases-like"/>
    <property type="match status" value="1"/>
</dbReference>
<dbReference type="CDD" id="cd01992">
    <property type="entry name" value="TilS_N"/>
    <property type="match status" value="1"/>
</dbReference>
<comment type="domain">
    <text evidence="7">The N-terminal region contains the highly conserved SGGXDS motif, predicted to be a P-loop motif involved in ATP binding.</text>
</comment>
<keyword evidence="12" id="KW-1185">Reference proteome</keyword>
<dbReference type="STRING" id="1851544.ODI_01759"/>
<dbReference type="GO" id="GO:0005737">
    <property type="term" value="C:cytoplasm"/>
    <property type="evidence" value="ECO:0007669"/>
    <property type="project" value="UniProtKB-SubCell"/>
</dbReference>
<dbReference type="InterPro" id="IPR011063">
    <property type="entry name" value="TilS/TtcA_N"/>
</dbReference>
<dbReference type="SUPFAM" id="SSF82829">
    <property type="entry name" value="MesJ substrate recognition domain-like"/>
    <property type="match status" value="1"/>
</dbReference>
<protein>
    <recommendedName>
        <fullName evidence="7">tRNA(Ile)-lysidine synthase</fullName>
        <ecNumber evidence="7">6.3.4.19</ecNumber>
    </recommendedName>
    <alternativeName>
        <fullName evidence="7">tRNA(Ile)-2-lysyl-cytidine synthase</fullName>
    </alternativeName>
    <alternativeName>
        <fullName evidence="7">tRNA(Ile)-lysidine synthetase</fullName>
    </alternativeName>
</protein>
<comment type="function">
    <text evidence="7">Ligates lysine onto the cytidine present at position 34 of the AUA codon-specific tRNA(Ile) that contains the anticodon CAU, in an ATP-dependent manner. Cytidine is converted to lysidine, thus changing the amino acid specificity of the tRNA from methionine to isoleucine.</text>
</comment>
<evidence type="ECO:0000256" key="7">
    <source>
        <dbReference type="HAMAP-Rule" id="MF_01161"/>
    </source>
</evidence>
<comment type="subcellular location">
    <subcellularLocation>
        <location evidence="7">Cytoplasm</location>
    </subcellularLocation>
</comment>
<dbReference type="Pfam" id="PF01171">
    <property type="entry name" value="ATP_bind_3"/>
    <property type="match status" value="1"/>
</dbReference>
<dbReference type="PANTHER" id="PTHR43033:SF1">
    <property type="entry name" value="TRNA(ILE)-LYSIDINE SYNTHASE-RELATED"/>
    <property type="match status" value="1"/>
</dbReference>
<dbReference type="InterPro" id="IPR012795">
    <property type="entry name" value="tRNA_Ile_lys_synt_N"/>
</dbReference>
<dbReference type="EC" id="6.3.4.19" evidence="7"/>
<evidence type="ECO:0000256" key="2">
    <source>
        <dbReference type="ARBA" id="ARBA00022598"/>
    </source>
</evidence>
<dbReference type="InterPro" id="IPR015262">
    <property type="entry name" value="tRNA_Ile_lys_synt_subst-bd"/>
</dbReference>
<dbReference type="Pfam" id="PF09179">
    <property type="entry name" value="TilS"/>
    <property type="match status" value="1"/>
</dbReference>
<feature type="binding site" evidence="7">
    <location>
        <begin position="58"/>
        <end position="63"/>
    </location>
    <ligand>
        <name>ATP</name>
        <dbReference type="ChEBI" id="CHEBI:30616"/>
    </ligand>
</feature>
<keyword evidence="3 7" id="KW-0819">tRNA processing</keyword>
<dbReference type="GO" id="GO:0032267">
    <property type="term" value="F:tRNA(Ile)-lysidine synthase activity"/>
    <property type="evidence" value="ECO:0007669"/>
    <property type="project" value="UniProtKB-EC"/>
</dbReference>
<dbReference type="GO" id="GO:0005524">
    <property type="term" value="F:ATP binding"/>
    <property type="evidence" value="ECO:0007669"/>
    <property type="project" value="UniProtKB-UniRule"/>
</dbReference>
<evidence type="ECO:0000256" key="3">
    <source>
        <dbReference type="ARBA" id="ARBA00022694"/>
    </source>
</evidence>
<keyword evidence="5 7" id="KW-0067">ATP-binding</keyword>
<dbReference type="EMBL" id="LT907988">
    <property type="protein sequence ID" value="SOE50905.1"/>
    <property type="molecule type" value="Genomic_DNA"/>
</dbReference>
<evidence type="ECO:0000313" key="10">
    <source>
        <dbReference type="EMBL" id="SBT25951.1"/>
    </source>
</evidence>
<dbReference type="PANTHER" id="PTHR43033">
    <property type="entry name" value="TRNA(ILE)-LYSIDINE SYNTHASE-RELATED"/>
    <property type="match status" value="1"/>
</dbReference>
<proteinExistence type="inferred from homology"/>
<dbReference type="EMBL" id="FLRC01000023">
    <property type="protein sequence ID" value="SBT25951.1"/>
    <property type="molecule type" value="Genomic_DNA"/>
</dbReference>
<gene>
    <name evidence="7" type="primary">tilS</name>
    <name evidence="10" type="ORF">ODI_01759</name>
    <name evidence="11" type="ORF">ODI_R3053</name>
</gene>
<keyword evidence="2 7" id="KW-0436">Ligase</keyword>
<dbReference type="InterPro" id="IPR012094">
    <property type="entry name" value="tRNA_Ile_lys_synt"/>
</dbReference>
<reference evidence="11 12" key="2">
    <citation type="submission" date="2017-08" db="EMBL/GenBank/DDBJ databases">
        <authorList>
            <person name="de Groot N.N."/>
        </authorList>
    </citation>
    <scope>NUCLEOTIDE SEQUENCE [LARGE SCALE GENOMIC DNA]</scope>
    <source>
        <strain evidence="11">Orrdi1</strain>
    </source>
</reference>
<comment type="catalytic activity">
    <reaction evidence="6 7">
        <text>cytidine(34) in tRNA(Ile2) + L-lysine + ATP = lysidine(34) in tRNA(Ile2) + AMP + diphosphate + H(+)</text>
        <dbReference type="Rhea" id="RHEA:43744"/>
        <dbReference type="Rhea" id="RHEA-COMP:10625"/>
        <dbReference type="Rhea" id="RHEA-COMP:10670"/>
        <dbReference type="ChEBI" id="CHEBI:15378"/>
        <dbReference type="ChEBI" id="CHEBI:30616"/>
        <dbReference type="ChEBI" id="CHEBI:32551"/>
        <dbReference type="ChEBI" id="CHEBI:33019"/>
        <dbReference type="ChEBI" id="CHEBI:82748"/>
        <dbReference type="ChEBI" id="CHEBI:83665"/>
        <dbReference type="ChEBI" id="CHEBI:456215"/>
        <dbReference type="EC" id="6.3.4.19"/>
    </reaction>
</comment>
<organism evidence="10 12">
    <name type="scientific">Orrella dioscoreae</name>
    <dbReference type="NCBI Taxonomy" id="1851544"/>
    <lineage>
        <taxon>Bacteria</taxon>
        <taxon>Pseudomonadati</taxon>
        <taxon>Pseudomonadota</taxon>
        <taxon>Betaproteobacteria</taxon>
        <taxon>Burkholderiales</taxon>
        <taxon>Alcaligenaceae</taxon>
        <taxon>Orrella</taxon>
    </lineage>
</organism>